<dbReference type="Proteomes" id="UP000054937">
    <property type="component" value="Unassembled WGS sequence"/>
</dbReference>
<organism evidence="2 3">
    <name type="scientific">Pseudocohnilembus persalinus</name>
    <name type="common">Ciliate</name>
    <dbReference type="NCBI Taxonomy" id="266149"/>
    <lineage>
        <taxon>Eukaryota</taxon>
        <taxon>Sar</taxon>
        <taxon>Alveolata</taxon>
        <taxon>Ciliophora</taxon>
        <taxon>Intramacronucleata</taxon>
        <taxon>Oligohymenophorea</taxon>
        <taxon>Scuticociliatia</taxon>
        <taxon>Philasterida</taxon>
        <taxon>Pseudocohnilembidae</taxon>
        <taxon>Pseudocohnilembus</taxon>
    </lineage>
</organism>
<dbReference type="EMBL" id="LDAU01000085">
    <property type="protein sequence ID" value="KRX07238.1"/>
    <property type="molecule type" value="Genomic_DNA"/>
</dbReference>
<keyword evidence="1" id="KW-0812">Transmembrane</keyword>
<gene>
    <name evidence="2" type="ORF">PPERSA_00395</name>
</gene>
<evidence type="ECO:0008006" key="4">
    <source>
        <dbReference type="Google" id="ProtNLM"/>
    </source>
</evidence>
<keyword evidence="1" id="KW-0472">Membrane</keyword>
<protein>
    <recommendedName>
        <fullName evidence="4">Transmembrane protein</fullName>
    </recommendedName>
</protein>
<proteinExistence type="predicted"/>
<name>A0A0V0QYA8_PSEPJ</name>
<sequence length="112" mass="13430">MNNLFTNNYKKQIIFIENYLINPLVNIIFADQIITYGSVFLTTFLNICILEFLYINIYKARKEQTISCIDKVNLKTYLDNFNLNIQIKIGMILKLKFIIYQIIKFNQCCYQY</sequence>
<evidence type="ECO:0000256" key="1">
    <source>
        <dbReference type="SAM" id="Phobius"/>
    </source>
</evidence>
<evidence type="ECO:0000313" key="3">
    <source>
        <dbReference type="Proteomes" id="UP000054937"/>
    </source>
</evidence>
<accession>A0A0V0QYA8</accession>
<reference evidence="2 3" key="1">
    <citation type="journal article" date="2015" name="Sci. Rep.">
        <title>Genome of the facultative scuticociliatosis pathogen Pseudocohnilembus persalinus provides insight into its virulence through horizontal gene transfer.</title>
        <authorList>
            <person name="Xiong J."/>
            <person name="Wang G."/>
            <person name="Cheng J."/>
            <person name="Tian M."/>
            <person name="Pan X."/>
            <person name="Warren A."/>
            <person name="Jiang C."/>
            <person name="Yuan D."/>
            <person name="Miao W."/>
        </authorList>
    </citation>
    <scope>NUCLEOTIDE SEQUENCE [LARGE SCALE GENOMIC DNA]</scope>
    <source>
        <strain evidence="2">36N120E</strain>
    </source>
</reference>
<comment type="caution">
    <text evidence="2">The sequence shown here is derived from an EMBL/GenBank/DDBJ whole genome shotgun (WGS) entry which is preliminary data.</text>
</comment>
<keyword evidence="3" id="KW-1185">Reference proteome</keyword>
<dbReference type="InParanoid" id="A0A0V0QYA8"/>
<keyword evidence="1" id="KW-1133">Transmembrane helix</keyword>
<evidence type="ECO:0000313" key="2">
    <source>
        <dbReference type="EMBL" id="KRX07238.1"/>
    </source>
</evidence>
<feature type="transmembrane region" description="Helical" evidence="1">
    <location>
        <begin position="33"/>
        <end position="55"/>
    </location>
</feature>
<dbReference type="AlphaFoldDB" id="A0A0V0QYA8"/>